<feature type="domain" description="Protein CR006 P-loop" evidence="2">
    <location>
        <begin position="37"/>
        <end position="738"/>
    </location>
</feature>
<dbReference type="OrthoDB" id="9795565at2"/>
<gene>
    <name evidence="3" type="ORF">BX611_2336</name>
</gene>
<evidence type="ECO:0000259" key="2">
    <source>
        <dbReference type="Pfam" id="PF13166"/>
    </source>
</evidence>
<organism evidence="3 4">
    <name type="scientific">Lutibacter oceani</name>
    <dbReference type="NCBI Taxonomy" id="1853311"/>
    <lineage>
        <taxon>Bacteria</taxon>
        <taxon>Pseudomonadati</taxon>
        <taxon>Bacteroidota</taxon>
        <taxon>Flavobacteriia</taxon>
        <taxon>Flavobacteriales</taxon>
        <taxon>Flavobacteriaceae</taxon>
        <taxon>Lutibacter</taxon>
    </lineage>
</organism>
<dbReference type="SUPFAM" id="SSF52540">
    <property type="entry name" value="P-loop containing nucleoside triphosphate hydrolases"/>
    <property type="match status" value="1"/>
</dbReference>
<evidence type="ECO:0000313" key="4">
    <source>
        <dbReference type="Proteomes" id="UP000256429"/>
    </source>
</evidence>
<comment type="caution">
    <text evidence="3">The sequence shown here is derived from an EMBL/GenBank/DDBJ whole genome shotgun (WGS) entry which is preliminary data.</text>
</comment>
<accession>A0A3D9RT36</accession>
<protein>
    <submittedName>
        <fullName evidence="3">AAA domain-containing protein</fullName>
    </submittedName>
</protein>
<name>A0A3D9RT36_9FLAO</name>
<proteinExistence type="predicted"/>
<feature type="coiled-coil region" evidence="1">
    <location>
        <begin position="412"/>
        <end position="439"/>
    </location>
</feature>
<dbReference type="Gene3D" id="3.40.50.300">
    <property type="entry name" value="P-loop containing nucleotide triphosphate hydrolases"/>
    <property type="match status" value="1"/>
</dbReference>
<dbReference type="Proteomes" id="UP000256429">
    <property type="component" value="Unassembled WGS sequence"/>
</dbReference>
<dbReference type="AlphaFoldDB" id="A0A3D9RT36"/>
<dbReference type="EMBL" id="QTTQ01000011">
    <property type="protein sequence ID" value="REE80684.1"/>
    <property type="molecule type" value="Genomic_DNA"/>
</dbReference>
<dbReference type="RefSeq" id="WP_115881348.1">
    <property type="nucleotide sequence ID" value="NZ_QTTQ01000011.1"/>
</dbReference>
<sequence length="758" mass="87988">MIREKIRIEIKCKNIAPLKNLNGVLDTNSLKIGVFASNGSGKTFISRAFRLTEKNKELELDEKGNSPTDKLISLGENKAEFDFKIINKQGEVTEDFNIELNRKKIPNIPDTNYLFHVFNEDYIEENLRESHYDKDGNIEGYILGKLNIDLSDDEAELKRTEKQGFELKKTIENDINSFVSKKIDGIQNIKRLNEYQLLNFDNILNQVDKNYGITKTYDELISDYNKVKSIPENLEDIDEIIFPELKLGFLKDIQEQCIEKFTLNTIAESLKTKIKNKQSFVETGISLLNKEGSNCPFCEQKLEDDALFLIDKYTKYFNDVESKTLKLLSGYSNSINEIIKQLQGLELKNLKRINLFNKYKNEYIPSLASIELGEFNMTEIVEFLKIIIEKISEKEKNIALRVGLSDQILIKISDLLKKAKEINNENKKLVRTLNIKKNNINVESKNIRKDLCRRSVDDLAKKNKESIHKLIAFRLEYKRLTDSILKKKEGVKISKKKKVAKTVQIVLNSFFSTKYSLDEDTFRLSFKQNLLEEKQAKDILSAGEKSILAFAFYIGETYLKVKNQEDYDRLFFIIDDPISSMDFSHVYTVCGVVRNLKTVIDDLQTERFMILTHNNEFMRILSSNNLIDSKKVLSKGYLKKYSNTLTVPYVLHLQDLYGIARKNELPTHTTANSIRHIIETLTKFEKFNIEKPNIKEYIKVNFDESNKTYTLIQDLSHGGWRSEQSPITDENYTEICEVIISHIEEKYKGQIDYCKKAC</sequence>
<keyword evidence="4" id="KW-1185">Reference proteome</keyword>
<dbReference type="InterPro" id="IPR026866">
    <property type="entry name" value="CR006_AAA"/>
</dbReference>
<evidence type="ECO:0000256" key="1">
    <source>
        <dbReference type="SAM" id="Coils"/>
    </source>
</evidence>
<dbReference type="InterPro" id="IPR027417">
    <property type="entry name" value="P-loop_NTPase"/>
</dbReference>
<reference evidence="3 4" key="1">
    <citation type="submission" date="2018-08" db="EMBL/GenBank/DDBJ databases">
        <title>Genomic Encyclopedia of Type Strains, Phase III (KMG-III): the genomes of soil and plant-associated and newly described type strains.</title>
        <authorList>
            <person name="Whitman W."/>
        </authorList>
    </citation>
    <scope>NUCLEOTIDE SEQUENCE [LARGE SCALE GENOMIC DNA]</scope>
    <source>
        <strain evidence="3 4">325-5</strain>
    </source>
</reference>
<dbReference type="Pfam" id="PF13166">
    <property type="entry name" value="AAA_13"/>
    <property type="match status" value="1"/>
</dbReference>
<evidence type="ECO:0000313" key="3">
    <source>
        <dbReference type="EMBL" id="REE80684.1"/>
    </source>
</evidence>
<keyword evidence="1" id="KW-0175">Coiled coil</keyword>